<dbReference type="Proteomes" id="UP000187609">
    <property type="component" value="Unassembled WGS sequence"/>
</dbReference>
<comment type="similarity">
    <text evidence="2">Belongs to the phage and mitochondrial RNA polymerase family.</text>
</comment>
<dbReference type="AlphaFoldDB" id="A0A1J6JZP5"/>
<dbReference type="GO" id="GO:0006390">
    <property type="term" value="P:mitochondrial transcription"/>
    <property type="evidence" value="ECO:0007669"/>
    <property type="project" value="TreeGrafter"/>
</dbReference>
<keyword evidence="6" id="KW-0548">Nucleotidyltransferase</keyword>
<dbReference type="STRING" id="49451.A0A1J6JZP5"/>
<dbReference type="Pfam" id="PF00940">
    <property type="entry name" value="RNA_pol"/>
    <property type="match status" value="1"/>
</dbReference>
<keyword evidence="5" id="KW-0808">Transferase</keyword>
<name>A0A1J6JZP5_NICAT</name>
<dbReference type="GO" id="GO:0003899">
    <property type="term" value="F:DNA-directed RNA polymerase activity"/>
    <property type="evidence" value="ECO:0007669"/>
    <property type="project" value="UniProtKB-EC"/>
</dbReference>
<sequence length="607" mass="68677">MEMEMNRFLPPYGCYNDPRTRHPWLDAIVNAPATAPGSRLANLPQDSNYAPYQEVTMRKEMLEKFESTEEEQLLAHEQQMFDEIPIDKEVEKKYVDESSTPLVDEKPEEFAVLVNNNDSSHIIQFHIAATIASAEKNHYAIRDSVTNLKKYMFENNLDSDVELKVTDMKIHELDEDTVEFAYASPVLAHIKLLENEFTNPSSFKIGPDRRHMDTQYSNISNGVICNTRETSKSVEIYPFAKFVGKHYFPLPSAMILFALNEILRKEILICNEERHVSYRLWSKCFKVSFVSHVKFGTGNIVPIIKALGNWNFAGNTQHLFSYIDRQVLSGALYPPCGFFERGYKEMEGAILSGVIVGLEGREAAVIFRGVQKFELSETVRKRVESIRQVMLLLQSTDERCTNCSSLDTERKYKLLELLGVQAHKLGFSEFEIHVGLDKANAIGNRASGYKVVPSTGKAVAEYYVSLEIDIMVATTINLVVEEQPTDAYIGISLSVHHVVKGDSYEDRTTDSNAFLAKLLTNHVEKTLMKQTVITSVYVVTYVGLREQIKVILENKGLINDDSFLFSAFCDAAEVTLASLRELVQAARGTMTWLGDCVKRSSSEKQPM</sequence>
<protein>
    <recommendedName>
        <fullName evidence="3">DNA-directed RNA polymerase</fullName>
        <ecNumber evidence="3">2.7.7.6</ecNumber>
    </recommendedName>
</protein>
<dbReference type="GO" id="GO:0003677">
    <property type="term" value="F:DNA binding"/>
    <property type="evidence" value="ECO:0007669"/>
    <property type="project" value="InterPro"/>
</dbReference>
<comment type="caution">
    <text evidence="10">The sequence shown here is derived from an EMBL/GenBank/DDBJ whole genome shotgun (WGS) entry which is preliminary data.</text>
</comment>
<dbReference type="InterPro" id="IPR043502">
    <property type="entry name" value="DNA/RNA_pol_sf"/>
</dbReference>
<keyword evidence="4 10" id="KW-0240">DNA-directed RNA polymerase</keyword>
<dbReference type="EC" id="2.7.7.6" evidence="3"/>
<dbReference type="Gramene" id="OIT23234">
    <property type="protein sequence ID" value="OIT23234"/>
    <property type="gene ID" value="A4A49_30079"/>
</dbReference>
<evidence type="ECO:0000259" key="9">
    <source>
        <dbReference type="Pfam" id="PF00940"/>
    </source>
</evidence>
<proteinExistence type="inferred from homology"/>
<dbReference type="SUPFAM" id="SSF56672">
    <property type="entry name" value="DNA/RNA polymerases"/>
    <property type="match status" value="1"/>
</dbReference>
<evidence type="ECO:0000256" key="8">
    <source>
        <dbReference type="ARBA" id="ARBA00048552"/>
    </source>
</evidence>
<reference evidence="10" key="1">
    <citation type="submission" date="2016-11" db="EMBL/GenBank/DDBJ databases">
        <title>The genome of Nicotiana attenuata.</title>
        <authorList>
            <person name="Xu S."/>
            <person name="Brockmoeller T."/>
            <person name="Gaquerel E."/>
            <person name="Navarro A."/>
            <person name="Kuhl H."/>
            <person name="Gase K."/>
            <person name="Ling Z."/>
            <person name="Zhou W."/>
            <person name="Kreitzer C."/>
            <person name="Stanke M."/>
            <person name="Tang H."/>
            <person name="Lyons E."/>
            <person name="Pandey P."/>
            <person name="Pandey S.P."/>
            <person name="Timmermann B."/>
            <person name="Baldwin I.T."/>
        </authorList>
    </citation>
    <scope>NUCLEOTIDE SEQUENCE [LARGE SCALE GENOMIC DNA]</scope>
    <source>
        <strain evidence="10">UT</strain>
    </source>
</reference>
<evidence type="ECO:0000256" key="1">
    <source>
        <dbReference type="ARBA" id="ARBA00004026"/>
    </source>
</evidence>
<evidence type="ECO:0000256" key="3">
    <source>
        <dbReference type="ARBA" id="ARBA00012418"/>
    </source>
</evidence>
<dbReference type="PANTHER" id="PTHR10102">
    <property type="entry name" value="DNA-DIRECTED RNA POLYMERASE, MITOCHONDRIAL"/>
    <property type="match status" value="1"/>
</dbReference>
<organism evidence="10 11">
    <name type="scientific">Nicotiana attenuata</name>
    <name type="common">Coyote tobacco</name>
    <dbReference type="NCBI Taxonomy" id="49451"/>
    <lineage>
        <taxon>Eukaryota</taxon>
        <taxon>Viridiplantae</taxon>
        <taxon>Streptophyta</taxon>
        <taxon>Embryophyta</taxon>
        <taxon>Tracheophyta</taxon>
        <taxon>Spermatophyta</taxon>
        <taxon>Magnoliopsida</taxon>
        <taxon>eudicotyledons</taxon>
        <taxon>Gunneridae</taxon>
        <taxon>Pentapetalae</taxon>
        <taxon>asterids</taxon>
        <taxon>lamiids</taxon>
        <taxon>Solanales</taxon>
        <taxon>Solanaceae</taxon>
        <taxon>Nicotianoideae</taxon>
        <taxon>Nicotianeae</taxon>
        <taxon>Nicotiana</taxon>
    </lineage>
</organism>
<dbReference type="PANTHER" id="PTHR10102:SF1">
    <property type="entry name" value="DNA-DIRECTED RNA POLYMERASE 3, CHLOROPLASTIC"/>
    <property type="match status" value="1"/>
</dbReference>
<evidence type="ECO:0000256" key="7">
    <source>
        <dbReference type="ARBA" id="ARBA00023163"/>
    </source>
</evidence>
<dbReference type="InterPro" id="IPR002092">
    <property type="entry name" value="DNA-dir_Rpol_phage-type"/>
</dbReference>
<accession>A0A1J6JZP5</accession>
<keyword evidence="7" id="KW-0804">Transcription</keyword>
<feature type="domain" description="DNA-directed RNA polymerase C-terminal" evidence="9">
    <location>
        <begin position="463"/>
        <end position="603"/>
    </location>
</feature>
<dbReference type="Gene3D" id="1.10.150.20">
    <property type="entry name" value="5' to 3' exonuclease, C-terminal subdomain"/>
    <property type="match status" value="1"/>
</dbReference>
<comment type="function">
    <text evidence="1">DNA-dependent RNA polymerase catalyzes the transcription of DNA into RNA using the four ribonucleoside triphosphates as substrates.</text>
</comment>
<evidence type="ECO:0000256" key="4">
    <source>
        <dbReference type="ARBA" id="ARBA00022478"/>
    </source>
</evidence>
<dbReference type="InterPro" id="IPR046950">
    <property type="entry name" value="DNA-dir_Rpol_C_phage-type"/>
</dbReference>
<comment type="catalytic activity">
    <reaction evidence="8">
        <text>RNA(n) + a ribonucleoside 5'-triphosphate = RNA(n+1) + diphosphate</text>
        <dbReference type="Rhea" id="RHEA:21248"/>
        <dbReference type="Rhea" id="RHEA-COMP:14527"/>
        <dbReference type="Rhea" id="RHEA-COMP:17342"/>
        <dbReference type="ChEBI" id="CHEBI:33019"/>
        <dbReference type="ChEBI" id="CHEBI:61557"/>
        <dbReference type="ChEBI" id="CHEBI:140395"/>
        <dbReference type="EC" id="2.7.7.6"/>
    </reaction>
</comment>
<dbReference type="EMBL" id="MJEQ01003315">
    <property type="protein sequence ID" value="OIT23234.1"/>
    <property type="molecule type" value="Genomic_DNA"/>
</dbReference>
<evidence type="ECO:0000256" key="6">
    <source>
        <dbReference type="ARBA" id="ARBA00022695"/>
    </source>
</evidence>
<evidence type="ECO:0000313" key="10">
    <source>
        <dbReference type="EMBL" id="OIT23234.1"/>
    </source>
</evidence>
<evidence type="ECO:0000256" key="5">
    <source>
        <dbReference type="ARBA" id="ARBA00022679"/>
    </source>
</evidence>
<dbReference type="GO" id="GO:0034245">
    <property type="term" value="C:mitochondrial DNA-directed RNA polymerase complex"/>
    <property type="evidence" value="ECO:0007669"/>
    <property type="project" value="TreeGrafter"/>
</dbReference>
<gene>
    <name evidence="10" type="primary">RPOT3_1</name>
    <name evidence="10" type="ORF">A4A49_30079</name>
</gene>
<keyword evidence="11" id="KW-1185">Reference proteome</keyword>
<evidence type="ECO:0000313" key="11">
    <source>
        <dbReference type="Proteomes" id="UP000187609"/>
    </source>
</evidence>
<evidence type="ECO:0000256" key="2">
    <source>
        <dbReference type="ARBA" id="ARBA00009493"/>
    </source>
</evidence>